<evidence type="ECO:0000256" key="1">
    <source>
        <dbReference type="ARBA" id="ARBA00022448"/>
    </source>
</evidence>
<feature type="transmembrane region" description="Helical" evidence="2">
    <location>
        <begin position="265"/>
        <end position="286"/>
    </location>
</feature>
<dbReference type="OrthoDB" id="2840521at2"/>
<proteinExistence type="predicted"/>
<protein>
    <submittedName>
        <fullName evidence="3">Malate permease</fullName>
    </submittedName>
</protein>
<dbReference type="PANTHER" id="PTHR36838:SF3">
    <property type="entry name" value="TRANSPORTER AUXIN EFFLUX CARRIER EC FAMILY"/>
    <property type="match status" value="1"/>
</dbReference>
<evidence type="ECO:0000313" key="3">
    <source>
        <dbReference type="EMBL" id="SFV72428.1"/>
    </source>
</evidence>
<feature type="transmembrane region" description="Helical" evidence="2">
    <location>
        <begin position="99"/>
        <end position="122"/>
    </location>
</feature>
<keyword evidence="2" id="KW-0472">Membrane</keyword>
<feature type="transmembrane region" description="Helical" evidence="2">
    <location>
        <begin position="169"/>
        <end position="188"/>
    </location>
</feature>
<accession>A0A1K1LCG2</accession>
<gene>
    <name evidence="3" type="ORF">DESPIGER_0540</name>
</gene>
<name>A0A1K1LCG2_9BACT</name>
<dbReference type="EMBL" id="LT630450">
    <property type="protein sequence ID" value="SFV72428.1"/>
    <property type="molecule type" value="Genomic_DNA"/>
</dbReference>
<reference evidence="4" key="1">
    <citation type="submission" date="2016-10" db="EMBL/GenBank/DDBJ databases">
        <authorList>
            <person name="Wegmann U."/>
        </authorList>
    </citation>
    <scope>NUCLEOTIDE SEQUENCE [LARGE SCALE GENOMIC DNA]</scope>
</reference>
<evidence type="ECO:0000256" key="2">
    <source>
        <dbReference type="SAM" id="Phobius"/>
    </source>
</evidence>
<keyword evidence="2" id="KW-1133">Transmembrane helix</keyword>
<feature type="transmembrane region" description="Helical" evidence="2">
    <location>
        <begin position="194"/>
        <end position="217"/>
    </location>
</feature>
<keyword evidence="1" id="KW-0813">Transport</keyword>
<dbReference type="Proteomes" id="UP000186323">
    <property type="component" value="Chromosome I"/>
</dbReference>
<feature type="transmembrane region" description="Helical" evidence="2">
    <location>
        <begin position="66"/>
        <end position="87"/>
    </location>
</feature>
<evidence type="ECO:0000313" key="4">
    <source>
        <dbReference type="Proteomes" id="UP000186323"/>
    </source>
</evidence>
<feature type="transmembrane region" description="Helical" evidence="2">
    <location>
        <begin position="39"/>
        <end position="59"/>
    </location>
</feature>
<organism evidence="3 4">
    <name type="scientific">Desulfovibrio piger</name>
    <dbReference type="NCBI Taxonomy" id="901"/>
    <lineage>
        <taxon>Bacteria</taxon>
        <taxon>Pseudomonadati</taxon>
        <taxon>Thermodesulfobacteriota</taxon>
        <taxon>Desulfovibrionia</taxon>
        <taxon>Desulfovibrionales</taxon>
        <taxon>Desulfovibrionaceae</taxon>
        <taxon>Desulfovibrio</taxon>
    </lineage>
</organism>
<keyword evidence="2" id="KW-0812">Transmembrane</keyword>
<dbReference type="KEGG" id="dpg:DESPIGER_0540"/>
<feature type="transmembrane region" description="Helical" evidence="2">
    <location>
        <begin position="293"/>
        <end position="313"/>
    </location>
</feature>
<keyword evidence="4" id="KW-1185">Reference proteome</keyword>
<sequence length="316" mass="33373">MDRLLLSLCLIFLSLAAGHAVQHLLRIPRPLLERVRQRLQSLAVFCLIPCSAMLSLWGLPSPDSRLLVLPFLGIASWIWGGILSLRVARGLHLDGPRTGSFYCCGTFANLGAVGALVSVLFFGEKAIAIVALFRLCEEMFYFGISFPVARRLGGGEGVFSLRSFRPDPVLLLILTALGLGLALNVLGVPRPAPLGSLAAAAMLLATVLFLFAIGLGLRLSRVSCYAREAAALAAVKFVGVPVLLVPLAALAGLGSIDGGLPLRVVTVLSCMPVAMTALVPPALFGLDVDMANALWIFSTLALVVILPALSFVLPLL</sequence>
<feature type="transmembrane region" description="Helical" evidence="2">
    <location>
        <begin position="229"/>
        <end position="253"/>
    </location>
</feature>
<dbReference type="RefSeq" id="WP_072332754.1">
    <property type="nucleotide sequence ID" value="NZ_CALJDE010000069.1"/>
</dbReference>
<dbReference type="PANTHER" id="PTHR36838">
    <property type="entry name" value="AUXIN EFFLUX CARRIER FAMILY PROTEIN"/>
    <property type="match status" value="1"/>
</dbReference>
<dbReference type="AlphaFoldDB" id="A0A1K1LCG2"/>